<name>A0A2S2NFL6_SCHGA</name>
<evidence type="ECO:0000256" key="1">
    <source>
        <dbReference type="SAM" id="SignalP"/>
    </source>
</evidence>
<protein>
    <submittedName>
        <fullName evidence="2">Uncharacterized protein</fullName>
    </submittedName>
</protein>
<feature type="chain" id="PRO_5015435750" evidence="1">
    <location>
        <begin position="23"/>
        <end position="110"/>
    </location>
</feature>
<feature type="signal peptide" evidence="1">
    <location>
        <begin position="1"/>
        <end position="22"/>
    </location>
</feature>
<dbReference type="EMBL" id="GGMR01003348">
    <property type="protein sequence ID" value="MBY15967.1"/>
    <property type="molecule type" value="Transcribed_RNA"/>
</dbReference>
<reference evidence="2" key="1">
    <citation type="submission" date="2018-04" db="EMBL/GenBank/DDBJ databases">
        <title>Transcriptome of Schizaphis graminum biotype I.</title>
        <authorList>
            <person name="Scully E.D."/>
            <person name="Geib S.M."/>
            <person name="Palmer N.A."/>
            <person name="Koch K."/>
            <person name="Bradshaw J."/>
            <person name="Heng-Moss T."/>
            <person name="Sarath G."/>
        </authorList>
    </citation>
    <scope>NUCLEOTIDE SEQUENCE</scope>
</reference>
<evidence type="ECO:0000313" key="2">
    <source>
        <dbReference type="EMBL" id="MBY15967.1"/>
    </source>
</evidence>
<gene>
    <name evidence="2" type="ORF">g.183</name>
</gene>
<accession>A0A2S2NFL6</accession>
<keyword evidence="1" id="KW-0732">Signal</keyword>
<proteinExistence type="predicted"/>
<organism evidence="2">
    <name type="scientific">Schizaphis graminum</name>
    <name type="common">Green bug aphid</name>
    <dbReference type="NCBI Taxonomy" id="13262"/>
    <lineage>
        <taxon>Eukaryota</taxon>
        <taxon>Metazoa</taxon>
        <taxon>Ecdysozoa</taxon>
        <taxon>Arthropoda</taxon>
        <taxon>Hexapoda</taxon>
        <taxon>Insecta</taxon>
        <taxon>Pterygota</taxon>
        <taxon>Neoptera</taxon>
        <taxon>Paraneoptera</taxon>
        <taxon>Hemiptera</taxon>
        <taxon>Sternorrhyncha</taxon>
        <taxon>Aphidomorpha</taxon>
        <taxon>Aphidoidea</taxon>
        <taxon>Aphididae</taxon>
        <taxon>Aphidini</taxon>
        <taxon>Schizaphis</taxon>
    </lineage>
</organism>
<dbReference type="AlphaFoldDB" id="A0A2S2NFL6"/>
<sequence length="110" mass="12638">MMILTMVCIIVQNIMLITICNGLNMYNIDTGPRNNDTVAIIINPKFTGNQNNEIWNTIDGHIQKLKQNVFKQAGVSVEVYTKTNIKLSRDMVSIFIVSYCEDIWDLYYKA</sequence>